<evidence type="ECO:0000259" key="7">
    <source>
        <dbReference type="PROSITE" id="PS50850"/>
    </source>
</evidence>
<reference evidence="8 9" key="1">
    <citation type="submission" date="2019-09" db="EMBL/GenBank/DDBJ databases">
        <title>YIM 132548 draft genome.</title>
        <authorList>
            <person name="Jiang L."/>
        </authorList>
    </citation>
    <scope>NUCLEOTIDE SEQUENCE [LARGE SCALE GENOMIC DNA]</scope>
    <source>
        <strain evidence="8 9">YIM 132548</strain>
    </source>
</reference>
<dbReference type="GO" id="GO:0016020">
    <property type="term" value="C:membrane"/>
    <property type="evidence" value="ECO:0007669"/>
    <property type="project" value="UniProtKB-SubCell"/>
</dbReference>
<evidence type="ECO:0000313" key="8">
    <source>
        <dbReference type="EMBL" id="KAB1070041.1"/>
    </source>
</evidence>
<feature type="transmembrane region" description="Helical" evidence="6">
    <location>
        <begin position="316"/>
        <end position="335"/>
    </location>
</feature>
<dbReference type="Gene3D" id="1.20.1250.20">
    <property type="entry name" value="MFS general substrate transporter like domains"/>
    <property type="match status" value="2"/>
</dbReference>
<evidence type="ECO:0000256" key="5">
    <source>
        <dbReference type="SAM" id="MobiDB-lite"/>
    </source>
</evidence>
<evidence type="ECO:0000256" key="6">
    <source>
        <dbReference type="SAM" id="Phobius"/>
    </source>
</evidence>
<feature type="domain" description="Major facilitator superfamily (MFS) profile" evidence="7">
    <location>
        <begin position="322"/>
        <end position="560"/>
    </location>
</feature>
<feature type="transmembrane region" description="Helical" evidence="6">
    <location>
        <begin position="460"/>
        <end position="477"/>
    </location>
</feature>
<name>A0A6N6MGK4_9HYPH</name>
<feature type="transmembrane region" description="Helical" evidence="6">
    <location>
        <begin position="515"/>
        <end position="538"/>
    </location>
</feature>
<feature type="region of interest" description="Disordered" evidence="5">
    <location>
        <begin position="111"/>
        <end position="143"/>
    </location>
</feature>
<feature type="transmembrane region" description="Helical" evidence="6">
    <location>
        <begin position="489"/>
        <end position="509"/>
    </location>
</feature>
<keyword evidence="9" id="KW-1185">Reference proteome</keyword>
<evidence type="ECO:0000313" key="9">
    <source>
        <dbReference type="Proteomes" id="UP000441523"/>
    </source>
</evidence>
<dbReference type="InterPro" id="IPR024989">
    <property type="entry name" value="MFS_assoc_dom"/>
</dbReference>
<dbReference type="SUPFAM" id="SSF103473">
    <property type="entry name" value="MFS general substrate transporter"/>
    <property type="match status" value="1"/>
</dbReference>
<feature type="transmembrane region" description="Helical" evidence="6">
    <location>
        <begin position="431"/>
        <end position="454"/>
    </location>
</feature>
<feature type="transmembrane region" description="Helical" evidence="6">
    <location>
        <begin position="265"/>
        <end position="285"/>
    </location>
</feature>
<dbReference type="PANTHER" id="PTHR23539:SF1">
    <property type="entry name" value="MAJOR FACILITATOR SUPERFAMILY (MFS) PROFILE DOMAIN-CONTAINING PROTEIN"/>
    <property type="match status" value="1"/>
</dbReference>
<dbReference type="PANTHER" id="PTHR23539">
    <property type="entry name" value="MFS TRANSPORTER"/>
    <property type="match status" value="1"/>
</dbReference>
<feature type="transmembrane region" description="Helical" evidence="6">
    <location>
        <begin position="292"/>
        <end position="310"/>
    </location>
</feature>
<evidence type="ECO:0000256" key="2">
    <source>
        <dbReference type="ARBA" id="ARBA00022692"/>
    </source>
</evidence>
<dbReference type="AlphaFoldDB" id="A0A6N6MGK4"/>
<comment type="subcellular location">
    <subcellularLocation>
        <location evidence="1">Membrane</location>
        <topology evidence="1">Multi-pass membrane protein</topology>
    </subcellularLocation>
</comment>
<feature type="transmembrane region" description="Helical" evidence="6">
    <location>
        <begin position="231"/>
        <end position="259"/>
    </location>
</feature>
<evidence type="ECO:0000256" key="1">
    <source>
        <dbReference type="ARBA" id="ARBA00004141"/>
    </source>
</evidence>
<keyword evidence="3 6" id="KW-1133">Transmembrane helix</keyword>
<proteinExistence type="predicted"/>
<gene>
    <name evidence="8" type="ORF">F6X51_24005</name>
</gene>
<dbReference type="GO" id="GO:0022857">
    <property type="term" value="F:transmembrane transporter activity"/>
    <property type="evidence" value="ECO:0007669"/>
    <property type="project" value="InterPro"/>
</dbReference>
<dbReference type="Pfam" id="PF12832">
    <property type="entry name" value="MFS_1_like"/>
    <property type="match status" value="1"/>
</dbReference>
<evidence type="ECO:0000256" key="3">
    <source>
        <dbReference type="ARBA" id="ARBA00022989"/>
    </source>
</evidence>
<feature type="transmembrane region" description="Helical" evidence="6">
    <location>
        <begin position="365"/>
        <end position="387"/>
    </location>
</feature>
<feature type="transmembrane region" description="Helical" evidence="6">
    <location>
        <begin position="165"/>
        <end position="187"/>
    </location>
</feature>
<feature type="transmembrane region" description="Helical" evidence="6">
    <location>
        <begin position="399"/>
        <end position="419"/>
    </location>
</feature>
<evidence type="ECO:0000256" key="4">
    <source>
        <dbReference type="ARBA" id="ARBA00023136"/>
    </source>
</evidence>
<dbReference type="PROSITE" id="PS50850">
    <property type="entry name" value="MFS"/>
    <property type="match status" value="1"/>
</dbReference>
<organism evidence="8 9">
    <name type="scientific">Methylobacterium planeticum</name>
    <dbReference type="NCBI Taxonomy" id="2615211"/>
    <lineage>
        <taxon>Bacteria</taxon>
        <taxon>Pseudomonadati</taxon>
        <taxon>Pseudomonadota</taxon>
        <taxon>Alphaproteobacteria</taxon>
        <taxon>Hyphomicrobiales</taxon>
        <taxon>Methylobacteriaceae</taxon>
        <taxon>Methylobacterium</taxon>
    </lineage>
</organism>
<sequence length="560" mass="55888">MVVPGGSPRCPGHDPPVGAGALGPGGRESLLRRTRHGQGRVGQGAAGRGDATTCAVRSARLSRNSMPPSPLAPRPSLRAGMGRRATIRPAAWLAGMAAAAGRTSAGASAASGVVPSFSRSGHTKISDRPHRARRRTRGHAAARRWGRTLRCETGRTDKMQAAMSLGALNFALAGAREGFGPFLGVYLQQQGFDPAATGFAMGLAGAAGLLATTPLGALIDRIEAKRAALALAVCAIAAGAALLVATRSLWLIAAAQLVIGVADTAVAPLVAALTLGLVGQAAYGARVSRNEAFNHAGNAANAALSGLLGYGFGLSYVAIAILVMAVASCGVLLTIDRGEINHEAARGGEGDGGSTLKALLASRPLLILAGTVFAYQAANGAMLPFLAQARTAAGADPSLTTGVMTVVAQITMVGAALLAARIAAGRGHSGVLSLALALVVARGLLAAFGTSWWIVIPVQVLEGLAMGLGGVAIPALVAEIMEDTGHATAGLGGVMTAFGAGAAVSPLLAGLVAQYLGFAASFAALAVVAGTGLLLWIVGRRLLGGEHRPGHTGDPSAEPA</sequence>
<keyword evidence="4 6" id="KW-0472">Membrane</keyword>
<feature type="compositionally biased region" description="Basic residues" evidence="5">
    <location>
        <begin position="130"/>
        <end position="143"/>
    </location>
</feature>
<protein>
    <submittedName>
        <fullName evidence="8">MFS transporter</fullName>
    </submittedName>
</protein>
<comment type="caution">
    <text evidence="8">The sequence shown here is derived from an EMBL/GenBank/DDBJ whole genome shotgun (WGS) entry which is preliminary data.</text>
</comment>
<feature type="region of interest" description="Disordered" evidence="5">
    <location>
        <begin position="1"/>
        <end position="29"/>
    </location>
</feature>
<dbReference type="EMBL" id="VZZJ01000033">
    <property type="protein sequence ID" value="KAB1070041.1"/>
    <property type="molecule type" value="Genomic_DNA"/>
</dbReference>
<dbReference type="Proteomes" id="UP000441523">
    <property type="component" value="Unassembled WGS sequence"/>
</dbReference>
<dbReference type="InterPro" id="IPR020846">
    <property type="entry name" value="MFS_dom"/>
</dbReference>
<feature type="transmembrane region" description="Helical" evidence="6">
    <location>
        <begin position="199"/>
        <end position="219"/>
    </location>
</feature>
<keyword evidence="2 6" id="KW-0812">Transmembrane</keyword>
<accession>A0A6N6MGK4</accession>
<dbReference type="InterPro" id="IPR036259">
    <property type="entry name" value="MFS_trans_sf"/>
</dbReference>